<dbReference type="SMART" id="SM01008">
    <property type="entry name" value="Ald_Xan_dh_C"/>
    <property type="match status" value="1"/>
</dbReference>
<dbReference type="GO" id="GO:0016491">
    <property type="term" value="F:oxidoreductase activity"/>
    <property type="evidence" value="ECO:0007669"/>
    <property type="project" value="InterPro"/>
</dbReference>
<evidence type="ECO:0000256" key="1">
    <source>
        <dbReference type="SAM" id="MobiDB-lite"/>
    </source>
</evidence>
<comment type="caution">
    <text evidence="4">The sequence shown here is derived from an EMBL/GenBank/DDBJ whole genome shotgun (WGS) entry which is preliminary data.</text>
</comment>
<organism evidence="4 5">
    <name type="scientific">Halocynthiibacter styelae</name>
    <dbReference type="NCBI Taxonomy" id="2761955"/>
    <lineage>
        <taxon>Bacteria</taxon>
        <taxon>Pseudomonadati</taxon>
        <taxon>Pseudomonadota</taxon>
        <taxon>Alphaproteobacteria</taxon>
        <taxon>Rhodobacterales</taxon>
        <taxon>Paracoccaceae</taxon>
        <taxon>Halocynthiibacter</taxon>
    </lineage>
</organism>
<reference evidence="4" key="1">
    <citation type="submission" date="2020-10" db="EMBL/GenBank/DDBJ databases">
        <title>Paenihalocynthiibacter styelae gen. nov., sp. nov., isolated from stalked sea squirt Styela clava.</title>
        <authorList>
            <person name="Kim Y.-O."/>
            <person name="Yoon J.-H."/>
        </authorList>
    </citation>
    <scope>NUCLEOTIDE SEQUENCE</scope>
    <source>
        <strain evidence="4">MYP1-1</strain>
    </source>
</reference>
<proteinExistence type="predicted"/>
<dbReference type="PROSITE" id="PS51318">
    <property type="entry name" value="TAT"/>
    <property type="match status" value="1"/>
</dbReference>
<evidence type="ECO:0000256" key="2">
    <source>
        <dbReference type="SAM" id="Phobius"/>
    </source>
</evidence>
<accession>A0A8J7LK73</accession>
<evidence type="ECO:0000313" key="4">
    <source>
        <dbReference type="EMBL" id="MBI1493325.1"/>
    </source>
</evidence>
<dbReference type="InterPro" id="IPR012368">
    <property type="entry name" value="OxRdtase_Mopterin-bd_su_IorB"/>
</dbReference>
<dbReference type="Pfam" id="PF20256">
    <property type="entry name" value="MoCoBD_2"/>
    <property type="match status" value="2"/>
</dbReference>
<dbReference type="PANTHER" id="PTHR47495:SF2">
    <property type="entry name" value="ALDEHYDE DEHYDROGENASE"/>
    <property type="match status" value="1"/>
</dbReference>
<keyword evidence="2" id="KW-1133">Transmembrane helix</keyword>
<name>A0A8J7LK73_9RHOB</name>
<dbReference type="PANTHER" id="PTHR47495">
    <property type="entry name" value="ALDEHYDE DEHYDROGENASE"/>
    <property type="match status" value="1"/>
</dbReference>
<dbReference type="InterPro" id="IPR036856">
    <property type="entry name" value="Ald_Oxase/Xan_DH_a/b_sf"/>
</dbReference>
<feature type="transmembrane region" description="Helical" evidence="2">
    <location>
        <begin position="12"/>
        <end position="30"/>
    </location>
</feature>
<dbReference type="AlphaFoldDB" id="A0A8J7LK73"/>
<protein>
    <submittedName>
        <fullName evidence="4">Xanthine dehydrogenase family protein molybdopterin-binding subunit</fullName>
    </submittedName>
</protein>
<dbReference type="InterPro" id="IPR008274">
    <property type="entry name" value="AldOxase/xan_DH_MoCoBD1"/>
</dbReference>
<sequence length="746" mass="80005">MANFKKIARRTFLIGSAAIVGGAAFGAWYVSRPAENPLKSPEGGAAFNPFVMIDQNGVTLIAKHVEMGQGSRTTLAALIAEELDVRLEDVKVLQGQPAQAYYNSALLGEVLPGKGYDRGDFAHALGETLGVLGKVLNMQVTGGSSAMKDGFTEMRLAGASAREALKDAASARLGVAKADLKTENGQVIAPDGTALAYTELAAEAGQMDLSEPELRPASEWKYIGKNMPRVDMAAKATGTAEYGMDVRPEGLKFAALRANPRRSGMTSFDAAAALTMPGVEGVYGLGDAIAVVANNTWIAMQAAEAVDITWGAANYPNKTDQIFARIEQGFDTEANSTMRDDGDAGTGAPEGSTPVEASYKVPYLAHAAMEPLNTTALYTGDHLEIWSGNQGPMLHRQHAATEVGLAEENVTLHTPYLGGGFGRRGDFDYTVYAARLAKLMPDTPVMLTWSREEDMRHDFYRPGALARMKGAVQDGRAVLLDGQVSAQSTTVQIMKRWMDFEAGGPDKGHVDALFNAPYAIENHRVRGYHADVDVPVGAWRSVAASFNAFFQDSFMDEMAHAAGVDPLEFRLQHMREEFPEGAACLEKVRDMSGWTGETPEGVGRGVGFAYSFGTPVAQVVEVVQQDSGIHVKKVWIACDMGTALDPSIVKAQMSGGMVYGLSAAIYEEITFSGGEVEQFNFPDFDATRMHTMPEVEVAILEGQKHLGGAGEPGTPPIAPALANALYDLTGTRARELPLNKTFDFKY</sequence>
<gene>
    <name evidence="4" type="ORF">H1D41_06740</name>
</gene>
<keyword evidence="2" id="KW-0812">Transmembrane</keyword>
<dbReference type="EMBL" id="JADCKQ010000004">
    <property type="protein sequence ID" value="MBI1493325.1"/>
    <property type="molecule type" value="Genomic_DNA"/>
</dbReference>
<feature type="domain" description="Aldehyde oxidase/xanthine dehydrogenase a/b hammerhead" evidence="3">
    <location>
        <begin position="237"/>
        <end position="314"/>
    </location>
</feature>
<feature type="region of interest" description="Disordered" evidence="1">
    <location>
        <begin position="334"/>
        <end position="353"/>
    </location>
</feature>
<dbReference type="SUPFAM" id="SSF56003">
    <property type="entry name" value="Molybdenum cofactor-binding domain"/>
    <property type="match status" value="2"/>
</dbReference>
<evidence type="ECO:0000259" key="3">
    <source>
        <dbReference type="SMART" id="SM01008"/>
    </source>
</evidence>
<evidence type="ECO:0000313" key="5">
    <source>
        <dbReference type="Proteomes" id="UP000640583"/>
    </source>
</evidence>
<dbReference type="SUPFAM" id="SSF54665">
    <property type="entry name" value="CO dehydrogenase molybdoprotein N-domain-like"/>
    <property type="match status" value="1"/>
</dbReference>
<dbReference type="InterPro" id="IPR052516">
    <property type="entry name" value="N-heterocyclic_Hydroxylase"/>
</dbReference>
<dbReference type="RefSeq" id="WP_228848175.1">
    <property type="nucleotide sequence ID" value="NZ_JADCKQ010000004.1"/>
</dbReference>
<dbReference type="Gene3D" id="3.30.365.10">
    <property type="entry name" value="Aldehyde oxidase/xanthine dehydrogenase, molybdopterin binding domain"/>
    <property type="match status" value="4"/>
</dbReference>
<dbReference type="Proteomes" id="UP000640583">
    <property type="component" value="Unassembled WGS sequence"/>
</dbReference>
<dbReference type="Pfam" id="PF02738">
    <property type="entry name" value="MoCoBD_1"/>
    <property type="match status" value="1"/>
</dbReference>
<dbReference type="InterPro" id="IPR006311">
    <property type="entry name" value="TAT_signal"/>
</dbReference>
<keyword evidence="2" id="KW-0472">Membrane</keyword>
<dbReference type="InterPro" id="IPR046867">
    <property type="entry name" value="AldOxase/xan_DH_MoCoBD2"/>
</dbReference>
<dbReference type="InterPro" id="IPR000674">
    <property type="entry name" value="Ald_Oxase/Xan_DH_a/b"/>
</dbReference>
<dbReference type="PIRSF" id="PIRSF036389">
    <property type="entry name" value="IOR_B"/>
    <property type="match status" value="1"/>
</dbReference>
<dbReference type="InterPro" id="IPR037165">
    <property type="entry name" value="AldOxase/xan_DH_Mopterin-bd_sf"/>
</dbReference>
<keyword evidence="5" id="KW-1185">Reference proteome</keyword>
<dbReference type="Gene3D" id="3.90.1170.50">
    <property type="entry name" value="Aldehyde oxidase/xanthine dehydrogenase, a/b hammerhead"/>
    <property type="match status" value="1"/>
</dbReference>